<dbReference type="GO" id="GO:0030288">
    <property type="term" value="C:outer membrane-bounded periplasmic space"/>
    <property type="evidence" value="ECO:0007669"/>
    <property type="project" value="TreeGrafter"/>
</dbReference>
<keyword evidence="3" id="KW-1185">Reference proteome</keyword>
<dbReference type="Gene3D" id="2.60.450.10">
    <property type="entry name" value="Lipopolysaccharide (LPS) transport protein A like domain"/>
    <property type="match status" value="1"/>
</dbReference>
<comment type="caution">
    <text evidence="2">The sequence shown here is derived from an EMBL/GenBank/DDBJ whole genome shotgun (WGS) entry which is preliminary data.</text>
</comment>
<accession>A0A9X0R8X5</accession>
<dbReference type="AlphaFoldDB" id="A0A9X0R8X5"/>
<protein>
    <recommendedName>
        <fullName evidence="1">Lipopolysaccharide export system protein LptA</fullName>
    </recommendedName>
</protein>
<dbReference type="HAMAP" id="MF_01914">
    <property type="entry name" value="LPS_assembly_LptA"/>
    <property type="match status" value="1"/>
</dbReference>
<comment type="function">
    <text evidence="1">Involved in the assembly of lipopolysaccharide (LPS). Required for the translocation of LPS from the inner membrane to the outer membrane. May form a bridge between the inner membrane and the outer membrane, via interactions with LptC and LptD, thereby facilitating LPS transfer across the periplasm.</text>
</comment>
<dbReference type="PANTHER" id="PTHR36504:SF1">
    <property type="entry name" value="LIPOPOLYSACCHARIDE EXPORT SYSTEM PROTEIN LPTA"/>
    <property type="match status" value="1"/>
</dbReference>
<name>A0A9X0R8X5_VIBME</name>
<evidence type="ECO:0000313" key="3">
    <source>
        <dbReference type="Proteomes" id="UP000615796"/>
    </source>
</evidence>
<dbReference type="Proteomes" id="UP000615796">
    <property type="component" value="Unassembled WGS sequence"/>
</dbReference>
<keyword evidence="1" id="KW-0732">Signal</keyword>
<dbReference type="EMBL" id="JACRUP010000008">
    <property type="protein sequence ID" value="MBC5851827.1"/>
    <property type="molecule type" value="Genomic_DNA"/>
</dbReference>
<keyword evidence="1" id="KW-0574">Periplasm</keyword>
<dbReference type="GO" id="GO:0001530">
    <property type="term" value="F:lipopolysaccharide binding"/>
    <property type="evidence" value="ECO:0007669"/>
    <property type="project" value="InterPro"/>
</dbReference>
<comment type="similarity">
    <text evidence="1">Belongs to the LptA family.</text>
</comment>
<evidence type="ECO:0000256" key="1">
    <source>
        <dbReference type="HAMAP-Rule" id="MF_01914"/>
    </source>
</evidence>
<gene>
    <name evidence="1 2" type="primary">lptA</name>
    <name evidence="2" type="ORF">H8Q88_13020</name>
</gene>
<dbReference type="InterPro" id="IPR014340">
    <property type="entry name" value="LptA"/>
</dbReference>
<dbReference type="InterPro" id="IPR005653">
    <property type="entry name" value="OstA-like_N"/>
</dbReference>
<organism evidence="2 3">
    <name type="scientific">Vibrio metschnikovii</name>
    <dbReference type="NCBI Taxonomy" id="28172"/>
    <lineage>
        <taxon>Bacteria</taxon>
        <taxon>Pseudomonadati</taxon>
        <taxon>Pseudomonadota</taxon>
        <taxon>Gammaproteobacteria</taxon>
        <taxon>Vibrionales</taxon>
        <taxon>Vibrionaceae</taxon>
        <taxon>Vibrio</taxon>
    </lineage>
</organism>
<reference evidence="2" key="1">
    <citation type="submission" date="2020-08" db="EMBL/GenBank/DDBJ databases">
        <title>Genome Sequencing and Pan-Genome Analysis of Migratory bird Vibrio Strains, Inner Mongolia.</title>
        <authorList>
            <person name="Zheng L."/>
        </authorList>
    </citation>
    <scope>NUCLEOTIDE SEQUENCE</scope>
    <source>
        <strain evidence="2">M13F</strain>
    </source>
</reference>
<sequence length="165" mass="18272" precursor="true">MKLSHLSLLACLFASAPTLALSTDTQQPIHINSDSLQLDMKNNRVTYISNVKLVQGSININAERLVVIRNPENGKIEQIEGYGNPATFSQLTDEGKTLHGQAKQLYYKMADDELLMIGQAMLAQDDSEIRGQQIRYQISSQKLIADGQGSERVSTILQPQAVQQD</sequence>
<proteinExistence type="inferred from homology"/>
<dbReference type="GO" id="GO:0009279">
    <property type="term" value="C:cell outer membrane"/>
    <property type="evidence" value="ECO:0007669"/>
    <property type="project" value="TreeGrafter"/>
</dbReference>
<dbReference type="GO" id="GO:0015920">
    <property type="term" value="P:lipopolysaccharide transport"/>
    <property type="evidence" value="ECO:0007669"/>
    <property type="project" value="UniProtKB-UniRule"/>
</dbReference>
<keyword evidence="1" id="KW-0813">Transport</keyword>
<feature type="signal peptide" evidence="1">
    <location>
        <begin position="1"/>
        <end position="20"/>
    </location>
</feature>
<dbReference type="GO" id="GO:0043165">
    <property type="term" value="P:Gram-negative-bacterium-type cell outer membrane assembly"/>
    <property type="evidence" value="ECO:0007669"/>
    <property type="project" value="UniProtKB-UniRule"/>
</dbReference>
<comment type="subcellular location">
    <subcellularLocation>
        <location evidence="1">Periplasm</location>
    </subcellularLocation>
</comment>
<dbReference type="InterPro" id="IPR052037">
    <property type="entry name" value="LPS_export_LptA"/>
</dbReference>
<dbReference type="GeneID" id="79888731"/>
<dbReference type="PANTHER" id="PTHR36504">
    <property type="entry name" value="LIPOPOLYSACCHARIDE EXPORT SYSTEM PROTEIN LPTA"/>
    <property type="match status" value="1"/>
</dbReference>
<dbReference type="OrthoDB" id="5295619at2"/>
<evidence type="ECO:0000313" key="2">
    <source>
        <dbReference type="EMBL" id="MBC5851827.1"/>
    </source>
</evidence>
<feature type="chain" id="PRO_5043057934" description="Lipopolysaccharide export system protein LptA" evidence="1">
    <location>
        <begin position="21"/>
        <end position="165"/>
    </location>
</feature>
<dbReference type="Pfam" id="PF03968">
    <property type="entry name" value="LptD_N"/>
    <property type="match status" value="1"/>
</dbReference>
<dbReference type="NCBIfam" id="TIGR03002">
    <property type="entry name" value="outer_YhbN_LptA"/>
    <property type="match status" value="1"/>
</dbReference>
<dbReference type="RefSeq" id="WP_040904005.1">
    <property type="nucleotide sequence ID" value="NZ_CAWQCL010000067.1"/>
</dbReference>
<dbReference type="GO" id="GO:0017089">
    <property type="term" value="F:glycolipid transfer activity"/>
    <property type="evidence" value="ECO:0007669"/>
    <property type="project" value="TreeGrafter"/>
</dbReference>
<comment type="subunit">
    <text evidence="1">Component of the lipopolysaccharide transport and assembly complex.</text>
</comment>